<feature type="compositionally biased region" description="Polar residues" evidence="9">
    <location>
        <begin position="234"/>
        <end position="245"/>
    </location>
</feature>
<evidence type="ECO:0000256" key="10">
    <source>
        <dbReference type="SAM" id="Phobius"/>
    </source>
</evidence>
<reference evidence="12 13" key="1">
    <citation type="journal article" date="2017" name="Mycologia">
        <title>Bifiguratus adelaidae, gen. et sp. nov., a new member of Mucoromycotina in endophytic and soil-dwelling habitats.</title>
        <authorList>
            <person name="Torres-Cruz T.J."/>
            <person name="Billingsley Tobias T.L."/>
            <person name="Almatruk M."/>
            <person name="Hesse C."/>
            <person name="Kuske C.R."/>
            <person name="Desiro A."/>
            <person name="Benucci G.M."/>
            <person name="Bonito G."/>
            <person name="Stajich J.E."/>
            <person name="Dunlap C."/>
            <person name="Arnold A.E."/>
            <person name="Porras-Alfaro A."/>
        </authorList>
    </citation>
    <scope>NUCLEOTIDE SEQUENCE [LARGE SCALE GENOMIC DNA]</scope>
    <source>
        <strain evidence="12 13">AZ0501</strain>
    </source>
</reference>
<dbReference type="Proteomes" id="UP000242875">
    <property type="component" value="Unassembled WGS sequence"/>
</dbReference>
<feature type="region of interest" description="Disordered" evidence="9">
    <location>
        <begin position="196"/>
        <end position="215"/>
    </location>
</feature>
<evidence type="ECO:0000313" key="12">
    <source>
        <dbReference type="EMBL" id="OZJ06825.1"/>
    </source>
</evidence>
<name>A0A261Y876_9FUNG</name>
<feature type="transmembrane region" description="Helical" evidence="10">
    <location>
        <begin position="165"/>
        <end position="186"/>
    </location>
</feature>
<comment type="subcellular location">
    <subcellularLocation>
        <location evidence="1">Endoplasmic reticulum membrane</location>
        <topology evidence="1">Single-pass type I membrane protein</topology>
    </subcellularLocation>
</comment>
<feature type="signal peptide" evidence="11">
    <location>
        <begin position="1"/>
        <end position="22"/>
    </location>
</feature>
<keyword evidence="4" id="KW-0256">Endoplasmic reticulum</keyword>
<feature type="region of interest" description="Disordered" evidence="9">
    <location>
        <begin position="220"/>
        <end position="245"/>
    </location>
</feature>
<dbReference type="PANTHER" id="PTHR12924:SF0">
    <property type="entry name" value="TRANSLOCON-ASSOCIATED PROTEIN SUBUNIT ALPHA"/>
    <property type="match status" value="1"/>
</dbReference>
<protein>
    <submittedName>
        <fullName evidence="12">Uncharacterized protein</fullName>
    </submittedName>
</protein>
<dbReference type="PANTHER" id="PTHR12924">
    <property type="entry name" value="TRANSLOCON-ASSOCIATED PROTEIN, ALPHA SUBUNIT"/>
    <property type="match status" value="1"/>
</dbReference>
<evidence type="ECO:0000256" key="9">
    <source>
        <dbReference type="SAM" id="MobiDB-lite"/>
    </source>
</evidence>
<evidence type="ECO:0000256" key="4">
    <source>
        <dbReference type="ARBA" id="ARBA00022824"/>
    </source>
</evidence>
<accession>A0A261Y876</accession>
<comment type="caution">
    <text evidence="12">The sequence shown here is derived from an EMBL/GenBank/DDBJ whole genome shotgun (WGS) entry which is preliminary data.</text>
</comment>
<evidence type="ECO:0000256" key="1">
    <source>
        <dbReference type="ARBA" id="ARBA00004115"/>
    </source>
</evidence>
<proteinExistence type="inferred from homology"/>
<keyword evidence="5 10" id="KW-1133">Transmembrane helix</keyword>
<evidence type="ECO:0000256" key="2">
    <source>
        <dbReference type="ARBA" id="ARBA00022692"/>
    </source>
</evidence>
<dbReference type="Pfam" id="PF03896">
    <property type="entry name" value="TRAP_alpha"/>
    <property type="match status" value="1"/>
</dbReference>
<dbReference type="GO" id="GO:0005789">
    <property type="term" value="C:endoplasmic reticulum membrane"/>
    <property type="evidence" value="ECO:0007669"/>
    <property type="project" value="UniProtKB-SubCell"/>
</dbReference>
<keyword evidence="3 11" id="KW-0732">Signal</keyword>
<dbReference type="AlphaFoldDB" id="A0A261Y876"/>
<feature type="chain" id="PRO_5012130607" evidence="11">
    <location>
        <begin position="23"/>
        <end position="245"/>
    </location>
</feature>
<dbReference type="OrthoDB" id="1926781at2759"/>
<evidence type="ECO:0000313" key="13">
    <source>
        <dbReference type="Proteomes" id="UP000242875"/>
    </source>
</evidence>
<evidence type="ECO:0000256" key="7">
    <source>
        <dbReference type="ARBA" id="ARBA00037565"/>
    </source>
</evidence>
<evidence type="ECO:0000256" key="8">
    <source>
        <dbReference type="ARBA" id="ARBA00038311"/>
    </source>
</evidence>
<comment type="function">
    <text evidence="7">Is probably involved in a pathway contributing to genomic integrity.</text>
</comment>
<evidence type="ECO:0000256" key="6">
    <source>
        <dbReference type="ARBA" id="ARBA00023136"/>
    </source>
</evidence>
<organism evidence="12 13">
    <name type="scientific">Bifiguratus adelaidae</name>
    <dbReference type="NCBI Taxonomy" id="1938954"/>
    <lineage>
        <taxon>Eukaryota</taxon>
        <taxon>Fungi</taxon>
        <taxon>Fungi incertae sedis</taxon>
        <taxon>Mucoromycota</taxon>
        <taxon>Mucoromycotina</taxon>
        <taxon>Endogonomycetes</taxon>
        <taxon>Endogonales</taxon>
        <taxon>Endogonales incertae sedis</taxon>
        <taxon>Bifiguratus</taxon>
    </lineage>
</organism>
<keyword evidence="6 10" id="KW-0472">Membrane</keyword>
<evidence type="ECO:0000256" key="5">
    <source>
        <dbReference type="ARBA" id="ARBA00022989"/>
    </source>
</evidence>
<gene>
    <name evidence="12" type="ORF">BZG36_00258</name>
</gene>
<dbReference type="InterPro" id="IPR005595">
    <property type="entry name" value="TRAP_alpha"/>
</dbReference>
<dbReference type="EMBL" id="MVBO01000001">
    <property type="protein sequence ID" value="OZJ06825.1"/>
    <property type="molecule type" value="Genomic_DNA"/>
</dbReference>
<evidence type="ECO:0000256" key="3">
    <source>
        <dbReference type="ARBA" id="ARBA00022729"/>
    </source>
</evidence>
<sequence length="245" mass="27163">MFNKCLQVALLALFFCVAAVIAQDLPDADLPLFPEVADVEISASFPNNPLQHVVNGERNKMVVSVTNNEKLPVTVNYIYGAFVDADDFGKIVRNLTVFKYDKQIEHNQTVDINYLFYSEFAPQEMGMTIVVDLSDSNSNKFNAIGFNGTVSIVEPQASIFDIQLLFLYVMLAGALGGIGYMIYRAFLGGSSKKTKKTKKMVTEPTEKAPLVDSQGNPVNYDEAWIPQHHLKPKGSTSNANVKKRK</sequence>
<evidence type="ECO:0000256" key="11">
    <source>
        <dbReference type="SAM" id="SignalP"/>
    </source>
</evidence>
<keyword evidence="13" id="KW-1185">Reference proteome</keyword>
<keyword evidence="2 10" id="KW-0812">Transmembrane</keyword>
<comment type="similarity">
    <text evidence="8">Belongs to the IRC22 family.</text>
</comment>